<dbReference type="EMBL" id="CP085144">
    <property type="protein sequence ID" value="UOA16398.1"/>
    <property type="molecule type" value="Genomic_DNA"/>
</dbReference>
<organism evidence="1 2">
    <name type="scientific">Sulfitobacter dubius</name>
    <dbReference type="NCBI Taxonomy" id="218673"/>
    <lineage>
        <taxon>Bacteria</taxon>
        <taxon>Pseudomonadati</taxon>
        <taxon>Pseudomonadota</taxon>
        <taxon>Alphaproteobacteria</taxon>
        <taxon>Rhodobacterales</taxon>
        <taxon>Roseobacteraceae</taxon>
        <taxon>Sulfitobacter</taxon>
    </lineage>
</organism>
<gene>
    <name evidence="1" type="ORF">DSM109990_03267</name>
</gene>
<proteinExistence type="predicted"/>
<sequence>MRPVRPSAPFMTDCDGRGRPVNGFAALRKNFMQLQHSGWLHRMGYKVEIDRGSALLPNGRRC</sequence>
<accession>A0ABY3ZP30</accession>
<reference evidence="2" key="1">
    <citation type="journal article" date="2022" name="Microorganisms">
        <title>Beyond the ABCs#Discovery of Three New Plasmid Types in Rhodobacterales (RepQ, RepY, RepW).</title>
        <authorList>
            <person name="Freese H.M."/>
            <person name="Ringel V."/>
            <person name="Overmann J."/>
            <person name="Petersen J."/>
        </authorList>
    </citation>
    <scope>NUCLEOTIDE SEQUENCE [LARGE SCALE GENOMIC DNA]</scope>
    <source>
        <strain evidence="2">DSM 109990</strain>
    </source>
</reference>
<dbReference type="Proteomes" id="UP000831019">
    <property type="component" value="Chromosome"/>
</dbReference>
<evidence type="ECO:0000313" key="1">
    <source>
        <dbReference type="EMBL" id="UOA16398.1"/>
    </source>
</evidence>
<protein>
    <submittedName>
        <fullName evidence="1">Uncharacterized protein</fullName>
    </submittedName>
</protein>
<evidence type="ECO:0000313" key="2">
    <source>
        <dbReference type="Proteomes" id="UP000831019"/>
    </source>
</evidence>
<keyword evidence="2" id="KW-1185">Reference proteome</keyword>
<name>A0ABY3ZP30_9RHOB</name>